<dbReference type="FunFam" id="1.20.1250.20:FF:000065">
    <property type="entry name" value="Putative MFS pantothenate transporter"/>
    <property type="match status" value="1"/>
</dbReference>
<dbReference type="RefSeq" id="XP_046058914.1">
    <property type="nucleotide sequence ID" value="XM_046207229.1"/>
</dbReference>
<evidence type="ECO:0000256" key="4">
    <source>
        <dbReference type="ARBA" id="ARBA00022989"/>
    </source>
</evidence>
<evidence type="ECO:0000256" key="6">
    <source>
        <dbReference type="ARBA" id="ARBA00037968"/>
    </source>
</evidence>
<proteinExistence type="inferred from homology"/>
<dbReference type="InterPro" id="IPR011701">
    <property type="entry name" value="MFS"/>
</dbReference>
<dbReference type="Proteomes" id="UP000769157">
    <property type="component" value="Unassembled WGS sequence"/>
</dbReference>
<organism evidence="8 9">
    <name type="scientific">Ogataea philodendri</name>
    <dbReference type="NCBI Taxonomy" id="1378263"/>
    <lineage>
        <taxon>Eukaryota</taxon>
        <taxon>Fungi</taxon>
        <taxon>Dikarya</taxon>
        <taxon>Ascomycota</taxon>
        <taxon>Saccharomycotina</taxon>
        <taxon>Pichiomycetes</taxon>
        <taxon>Pichiales</taxon>
        <taxon>Pichiaceae</taxon>
        <taxon>Ogataea</taxon>
    </lineage>
</organism>
<dbReference type="SUPFAM" id="SSF103473">
    <property type="entry name" value="MFS general substrate transporter"/>
    <property type="match status" value="1"/>
</dbReference>
<dbReference type="InterPro" id="IPR036259">
    <property type="entry name" value="MFS_trans_sf"/>
</dbReference>
<dbReference type="PANTHER" id="PTHR43791">
    <property type="entry name" value="PERMEASE-RELATED"/>
    <property type="match status" value="1"/>
</dbReference>
<feature type="transmembrane region" description="Helical" evidence="7">
    <location>
        <begin position="200"/>
        <end position="222"/>
    </location>
</feature>
<feature type="transmembrane region" description="Helical" evidence="7">
    <location>
        <begin position="334"/>
        <end position="354"/>
    </location>
</feature>
<dbReference type="GO" id="GO:0022857">
    <property type="term" value="F:transmembrane transporter activity"/>
    <property type="evidence" value="ECO:0007669"/>
    <property type="project" value="InterPro"/>
</dbReference>
<dbReference type="AlphaFoldDB" id="A0A9P8NYG1"/>
<comment type="subcellular location">
    <subcellularLocation>
        <location evidence="1">Membrane</location>
        <topology evidence="1">Multi-pass membrane protein</topology>
    </subcellularLocation>
</comment>
<evidence type="ECO:0008006" key="10">
    <source>
        <dbReference type="Google" id="ProtNLM"/>
    </source>
</evidence>
<evidence type="ECO:0000256" key="5">
    <source>
        <dbReference type="ARBA" id="ARBA00023136"/>
    </source>
</evidence>
<feature type="transmembrane region" description="Helical" evidence="7">
    <location>
        <begin position="308"/>
        <end position="327"/>
    </location>
</feature>
<protein>
    <recommendedName>
        <fullName evidence="10">Pantothenate transporter</fullName>
    </recommendedName>
</protein>
<evidence type="ECO:0000313" key="8">
    <source>
        <dbReference type="EMBL" id="KAH3661810.1"/>
    </source>
</evidence>
<evidence type="ECO:0000256" key="2">
    <source>
        <dbReference type="ARBA" id="ARBA00022448"/>
    </source>
</evidence>
<reference evidence="8" key="2">
    <citation type="submission" date="2021-01" db="EMBL/GenBank/DDBJ databases">
        <authorList>
            <person name="Schikora-Tamarit M.A."/>
        </authorList>
    </citation>
    <scope>NUCLEOTIDE SEQUENCE</scope>
    <source>
        <strain evidence="8">CBS6075</strain>
    </source>
</reference>
<keyword evidence="3 7" id="KW-0812">Transmembrane</keyword>
<dbReference type="EMBL" id="JAEUBE010000414">
    <property type="protein sequence ID" value="KAH3661810.1"/>
    <property type="molecule type" value="Genomic_DNA"/>
</dbReference>
<gene>
    <name evidence="8" type="ORF">OGAPHI_005988</name>
</gene>
<feature type="transmembrane region" description="Helical" evidence="7">
    <location>
        <begin position="395"/>
        <end position="417"/>
    </location>
</feature>
<dbReference type="PANTHER" id="PTHR43791:SF43">
    <property type="entry name" value="MAJOR FACILITATOR SUPERFAMILY (MFS) PROFILE DOMAIN-CONTAINING PROTEIN"/>
    <property type="match status" value="1"/>
</dbReference>
<dbReference type="GO" id="GO:0016020">
    <property type="term" value="C:membrane"/>
    <property type="evidence" value="ECO:0007669"/>
    <property type="project" value="UniProtKB-SubCell"/>
</dbReference>
<keyword evidence="9" id="KW-1185">Reference proteome</keyword>
<comment type="caution">
    <text evidence="8">The sequence shown here is derived from an EMBL/GenBank/DDBJ whole genome shotgun (WGS) entry which is preliminary data.</text>
</comment>
<comment type="similarity">
    <text evidence="6">Belongs to the major facilitator superfamily. Allantoate permease family.</text>
</comment>
<evidence type="ECO:0000256" key="3">
    <source>
        <dbReference type="ARBA" id="ARBA00022692"/>
    </source>
</evidence>
<feature type="transmembrane region" description="Helical" evidence="7">
    <location>
        <begin position="132"/>
        <end position="157"/>
    </location>
</feature>
<reference evidence="8" key="1">
    <citation type="journal article" date="2021" name="Open Biol.">
        <title>Shared evolutionary footprints suggest mitochondrial oxidative damage underlies multiple complex I losses in fungi.</title>
        <authorList>
            <person name="Schikora-Tamarit M.A."/>
            <person name="Marcet-Houben M."/>
            <person name="Nosek J."/>
            <person name="Gabaldon T."/>
        </authorList>
    </citation>
    <scope>NUCLEOTIDE SEQUENCE</scope>
    <source>
        <strain evidence="8">CBS6075</strain>
    </source>
</reference>
<feature type="transmembrane region" description="Helical" evidence="7">
    <location>
        <begin position="360"/>
        <end position="383"/>
    </location>
</feature>
<dbReference type="GeneID" id="70237952"/>
<dbReference type="Gene3D" id="1.20.1250.20">
    <property type="entry name" value="MFS general substrate transporter like domains"/>
    <property type="match status" value="2"/>
</dbReference>
<accession>A0A9P8NYG1</accession>
<evidence type="ECO:0000313" key="9">
    <source>
        <dbReference type="Proteomes" id="UP000769157"/>
    </source>
</evidence>
<keyword evidence="4 7" id="KW-1133">Transmembrane helix</keyword>
<feature type="transmembrane region" description="Helical" evidence="7">
    <location>
        <begin position="259"/>
        <end position="288"/>
    </location>
</feature>
<dbReference type="OrthoDB" id="3639251at2759"/>
<dbReference type="Pfam" id="PF07690">
    <property type="entry name" value="MFS_1"/>
    <property type="match status" value="1"/>
</dbReference>
<feature type="transmembrane region" description="Helical" evidence="7">
    <location>
        <begin position="429"/>
        <end position="451"/>
    </location>
</feature>
<keyword evidence="2" id="KW-0813">Transport</keyword>
<sequence length="499" mass="56654">MTLSSFWNRHKSKVWDTLDKSPKERHIYFKVDFWILTYACVGYFLKTLDQTNLSNAYASGMKEDYKFHGNQYNMASSTMFNIGYIIGQIPSQMVLTRVRPSIWLPTMELLWGICCMCMAATHKSQQGVKEIYALRFLIGLFESTSYAGLIGILGQWYTPSQLGKRAGIFQISSSASNMFSGYLQTGLHNGMDGVHGLKSYQWLFIFDGIITIPVAIYGYFAIPDAPHDSKSWWLKPDERKLVIDNLAAVKRQPRKKFTWTAMASLVLSWPVWFFSAAFICHVVAIKLYSYMNLWLKSAGYTVSNVNTYPTAGYGLQIVCTIIMTWTSDIIGKRWPLIAIFCTVAVIGCIILTAWPENNHAALFTGWYLLFAETGCGVLFMSWINETMSHSAEQRFVCIGVVEAMSFTFQAWLPLIIYNTTNAPYFGSGYPTALGLFAGEAVIGIGVAYLIYRESNGFSWFFERRDNDFKRLSQTDESDTEKLVVEEEKYEHSSSKSLSI</sequence>
<name>A0A9P8NYG1_9ASCO</name>
<keyword evidence="5 7" id="KW-0472">Membrane</keyword>
<evidence type="ECO:0000256" key="7">
    <source>
        <dbReference type="SAM" id="Phobius"/>
    </source>
</evidence>
<evidence type="ECO:0000256" key="1">
    <source>
        <dbReference type="ARBA" id="ARBA00004141"/>
    </source>
</evidence>